<name>A0ABV6XIX7_9ACTN</name>
<evidence type="ECO:0000313" key="1">
    <source>
        <dbReference type="EMBL" id="MFC1438028.1"/>
    </source>
</evidence>
<comment type="caution">
    <text evidence="1">The sequence shown here is derived from an EMBL/GenBank/DDBJ whole genome shotgun (WGS) entry which is preliminary data.</text>
</comment>
<dbReference type="EMBL" id="JBEUKS010000002">
    <property type="protein sequence ID" value="MFC1438028.1"/>
    <property type="molecule type" value="Genomic_DNA"/>
</dbReference>
<protein>
    <submittedName>
        <fullName evidence="1">Uncharacterized protein</fullName>
    </submittedName>
</protein>
<accession>A0ABV6XIX7</accession>
<gene>
    <name evidence="1" type="ORF">ABUW04_07130</name>
</gene>
<evidence type="ECO:0000313" key="2">
    <source>
        <dbReference type="Proteomes" id="UP001592581"/>
    </source>
</evidence>
<dbReference type="Proteomes" id="UP001592581">
    <property type="component" value="Unassembled WGS sequence"/>
</dbReference>
<proteinExistence type="predicted"/>
<reference evidence="1 2" key="1">
    <citation type="submission" date="2024-06" db="EMBL/GenBank/DDBJ databases">
        <authorList>
            <person name="Lee S.D."/>
        </authorList>
    </citation>
    <scope>NUCLEOTIDE SEQUENCE [LARGE SCALE GENOMIC DNA]</scope>
    <source>
        <strain evidence="1 2">N1-10</strain>
    </source>
</reference>
<sequence length="191" mass="20460">MVGQKAEGQGLNPRPQPEHLGLGTLFLVQPVRRARPDVDWSVVEAVVIGEQVDQLAGQVLVVQVADLDGPLLRRGERASGLGVGEVGLDAGGEDHEHVPGRRRTQAHAMIDAAGPPRPAPCARGAGCHGQVDRRNACVRGDGSMADLVERGAEQRRVGNRLSYHIEYGPTVLPPWAVAMALICQPTRACWR</sequence>
<organism evidence="1 2">
    <name type="scientific">Streptacidiphilus jeojiensis</name>
    <dbReference type="NCBI Taxonomy" id="3229225"/>
    <lineage>
        <taxon>Bacteria</taxon>
        <taxon>Bacillati</taxon>
        <taxon>Actinomycetota</taxon>
        <taxon>Actinomycetes</taxon>
        <taxon>Kitasatosporales</taxon>
        <taxon>Streptomycetaceae</taxon>
        <taxon>Streptacidiphilus</taxon>
    </lineage>
</organism>
<keyword evidence="2" id="KW-1185">Reference proteome</keyword>
<dbReference type="RefSeq" id="WP_380563620.1">
    <property type="nucleotide sequence ID" value="NZ_JBEUKS010000002.1"/>
</dbReference>